<dbReference type="Gene3D" id="1.10.287.1120">
    <property type="entry name" value="Bipartite methylase S protein"/>
    <property type="match status" value="1"/>
</dbReference>
<sequence length="156" mass="16787">MTEHVIGRGTKIVPAGSTLIMVHRTSPHDGMRITQAQRDVTFNQNVKALVPMITDLGALIFSGHLDAAGELHNAVESSGHEVGRLPSATLDKLMFTCPPDDTATDLGAPLSGLNATLRSNEEQSRTLAALRDTLLPKLMSGEMRVHEAEQRVAEIV</sequence>
<evidence type="ECO:0000256" key="2">
    <source>
        <dbReference type="ARBA" id="ARBA00023125"/>
    </source>
</evidence>
<dbReference type="EMBL" id="JAEKJA010000003">
    <property type="protein sequence ID" value="MBJ3775298.1"/>
    <property type="molecule type" value="Genomic_DNA"/>
</dbReference>
<keyword evidence="2" id="KW-0238">DNA-binding</keyword>
<protein>
    <recommendedName>
        <fullName evidence="5">Type I restriction modification DNA specificity domain-containing protein</fullName>
    </recommendedName>
</protein>
<evidence type="ECO:0000313" key="4">
    <source>
        <dbReference type="Proteomes" id="UP000609531"/>
    </source>
</evidence>
<organism evidence="3 4">
    <name type="scientific">Acuticoccus mangrovi</name>
    <dbReference type="NCBI Taxonomy" id="2796142"/>
    <lineage>
        <taxon>Bacteria</taxon>
        <taxon>Pseudomonadati</taxon>
        <taxon>Pseudomonadota</taxon>
        <taxon>Alphaproteobacteria</taxon>
        <taxon>Hyphomicrobiales</taxon>
        <taxon>Amorphaceae</taxon>
        <taxon>Acuticoccus</taxon>
    </lineage>
</organism>
<dbReference type="Gene3D" id="3.90.220.20">
    <property type="entry name" value="DNA methylase specificity domains"/>
    <property type="match status" value="1"/>
</dbReference>
<dbReference type="SUPFAM" id="SSF116734">
    <property type="entry name" value="DNA methylase specificity domain"/>
    <property type="match status" value="1"/>
</dbReference>
<dbReference type="AlphaFoldDB" id="A0A934IMV5"/>
<evidence type="ECO:0000256" key="1">
    <source>
        <dbReference type="ARBA" id="ARBA00022747"/>
    </source>
</evidence>
<dbReference type="Proteomes" id="UP000609531">
    <property type="component" value="Unassembled WGS sequence"/>
</dbReference>
<evidence type="ECO:0000313" key="3">
    <source>
        <dbReference type="EMBL" id="MBJ3775298.1"/>
    </source>
</evidence>
<comment type="caution">
    <text evidence="3">The sequence shown here is derived from an EMBL/GenBank/DDBJ whole genome shotgun (WGS) entry which is preliminary data.</text>
</comment>
<name>A0A934IMV5_9HYPH</name>
<keyword evidence="4" id="KW-1185">Reference proteome</keyword>
<gene>
    <name evidence="3" type="ORF">JCR33_06350</name>
</gene>
<evidence type="ECO:0008006" key="5">
    <source>
        <dbReference type="Google" id="ProtNLM"/>
    </source>
</evidence>
<dbReference type="RefSeq" id="WP_198881170.1">
    <property type="nucleotide sequence ID" value="NZ_JAEKJA010000003.1"/>
</dbReference>
<proteinExistence type="predicted"/>
<dbReference type="InterPro" id="IPR044946">
    <property type="entry name" value="Restrct_endonuc_typeI_TRD_sf"/>
</dbReference>
<dbReference type="GO" id="GO:0009307">
    <property type="term" value="P:DNA restriction-modification system"/>
    <property type="evidence" value="ECO:0007669"/>
    <property type="project" value="UniProtKB-KW"/>
</dbReference>
<reference evidence="3" key="1">
    <citation type="submission" date="2020-12" db="EMBL/GenBank/DDBJ databases">
        <title>Bacterial taxonomy.</title>
        <authorList>
            <person name="Pan X."/>
        </authorList>
    </citation>
    <scope>NUCLEOTIDE SEQUENCE</scope>
    <source>
        <strain evidence="3">B2012</strain>
    </source>
</reference>
<accession>A0A934IMV5</accession>
<dbReference type="GO" id="GO:0003677">
    <property type="term" value="F:DNA binding"/>
    <property type="evidence" value="ECO:0007669"/>
    <property type="project" value="UniProtKB-KW"/>
</dbReference>
<keyword evidence="1" id="KW-0680">Restriction system</keyword>